<evidence type="ECO:0000313" key="2">
    <source>
        <dbReference type="EMBL" id="KAK0535761.1"/>
    </source>
</evidence>
<protein>
    <submittedName>
        <fullName evidence="2">Uncharacterized protein</fullName>
    </submittedName>
</protein>
<evidence type="ECO:0000313" key="3">
    <source>
        <dbReference type="Proteomes" id="UP001176521"/>
    </source>
</evidence>
<proteinExistence type="predicted"/>
<feature type="compositionally biased region" description="Pro residues" evidence="1">
    <location>
        <begin position="170"/>
        <end position="188"/>
    </location>
</feature>
<evidence type="ECO:0000256" key="1">
    <source>
        <dbReference type="SAM" id="MobiDB-lite"/>
    </source>
</evidence>
<feature type="compositionally biased region" description="Low complexity" evidence="1">
    <location>
        <begin position="621"/>
        <end position="632"/>
    </location>
</feature>
<dbReference type="Proteomes" id="UP001176521">
    <property type="component" value="Unassembled WGS sequence"/>
</dbReference>
<feature type="compositionally biased region" description="Basic and acidic residues" evidence="1">
    <location>
        <begin position="472"/>
        <end position="483"/>
    </location>
</feature>
<feature type="compositionally biased region" description="Low complexity" evidence="1">
    <location>
        <begin position="1"/>
        <end position="38"/>
    </location>
</feature>
<feature type="compositionally biased region" description="Low complexity" evidence="1">
    <location>
        <begin position="332"/>
        <end position="345"/>
    </location>
</feature>
<dbReference type="AlphaFoldDB" id="A0AAN6GIF8"/>
<accession>A0AAN6GIF8</accession>
<reference evidence="2" key="1">
    <citation type="journal article" date="2023" name="PhytoFront">
        <title>Draft Genome Resources of Seven Strains of Tilletia horrida, Causal Agent of Kernel Smut of Rice.</title>
        <authorList>
            <person name="Khanal S."/>
            <person name="Antony Babu S."/>
            <person name="Zhou X.G."/>
        </authorList>
    </citation>
    <scope>NUCLEOTIDE SEQUENCE</scope>
    <source>
        <strain evidence="2">TX3</strain>
    </source>
</reference>
<dbReference type="EMBL" id="JAPDMQ010000089">
    <property type="protein sequence ID" value="KAK0535761.1"/>
    <property type="molecule type" value="Genomic_DNA"/>
</dbReference>
<feature type="compositionally biased region" description="Basic residues" evidence="1">
    <location>
        <begin position="200"/>
        <end position="209"/>
    </location>
</feature>
<feature type="compositionally biased region" description="Polar residues" evidence="1">
    <location>
        <begin position="410"/>
        <end position="432"/>
    </location>
</feature>
<keyword evidence="3" id="KW-1185">Reference proteome</keyword>
<gene>
    <name evidence="2" type="ORF">OC842_002194</name>
</gene>
<feature type="compositionally biased region" description="Basic residues" evidence="1">
    <location>
        <begin position="540"/>
        <end position="549"/>
    </location>
</feature>
<name>A0AAN6GIF8_9BASI</name>
<feature type="compositionally biased region" description="Basic and acidic residues" evidence="1">
    <location>
        <begin position="550"/>
        <end position="560"/>
    </location>
</feature>
<feature type="compositionally biased region" description="Basic and acidic residues" evidence="1">
    <location>
        <begin position="433"/>
        <end position="455"/>
    </location>
</feature>
<feature type="compositionally biased region" description="Low complexity" evidence="1">
    <location>
        <begin position="257"/>
        <end position="284"/>
    </location>
</feature>
<feature type="compositionally biased region" description="Low complexity" evidence="1">
    <location>
        <begin position="235"/>
        <end position="247"/>
    </location>
</feature>
<feature type="compositionally biased region" description="Low complexity" evidence="1">
    <location>
        <begin position="77"/>
        <end position="96"/>
    </location>
</feature>
<feature type="region of interest" description="Disordered" evidence="1">
    <location>
        <begin position="608"/>
        <end position="633"/>
    </location>
</feature>
<feature type="region of interest" description="Disordered" evidence="1">
    <location>
        <begin position="165"/>
        <end position="291"/>
    </location>
</feature>
<comment type="caution">
    <text evidence="2">The sequence shown here is derived from an EMBL/GenBank/DDBJ whole genome shotgun (WGS) entry which is preliminary data.</text>
</comment>
<organism evidence="2 3">
    <name type="scientific">Tilletia horrida</name>
    <dbReference type="NCBI Taxonomy" id="155126"/>
    <lineage>
        <taxon>Eukaryota</taxon>
        <taxon>Fungi</taxon>
        <taxon>Dikarya</taxon>
        <taxon>Basidiomycota</taxon>
        <taxon>Ustilaginomycotina</taxon>
        <taxon>Exobasidiomycetes</taxon>
        <taxon>Tilletiales</taxon>
        <taxon>Tilletiaceae</taxon>
        <taxon>Tilletia</taxon>
    </lineage>
</organism>
<feature type="compositionally biased region" description="Low complexity" evidence="1">
    <location>
        <begin position="492"/>
        <end position="506"/>
    </location>
</feature>
<feature type="region of interest" description="Disordered" evidence="1">
    <location>
        <begin position="332"/>
        <end position="352"/>
    </location>
</feature>
<sequence>MSTPALAPASVHSSSSSASLPVSAPSSSSSSSSSSSTAAEDEEQQHHHQEEAPPTSDRFAAVAAAAAQVNPPPPPSLGAALLPPSAAADADPARRSLSPSLALKRALSPLPPAAITIPYDSASYHFEHQPPVLLDLAAFDDPTTTSSSSSSSFLAAEEGTIIIADTGFPAGPPQAHPLPPKPNAPYPARPRDRSFSGSRSRSRSQSHHRLPPEAQLQQQPPSTHQPYLYPAAHGHSSYRVHQQQQQLSHHHHHHHFSSASSSSASSARSHPSPATSISSASTSSLRTPPDLLLNPSSGIHIVGSSLAPPPHGISIGILDKDAFYKKQLAFAQQQHQHSQHTHTASPPSQSSTLSMDAIKERLKLIDSLGKGKGANIRDSLPRPPHGRNGTEISSDTRLSAAAKQAEEQRVQQQKLESNAKTMSMNGITSSKLNRSESSDAHRPRPSPDRLREKMAVSESGASSGTRKRKSNHHGDESDTERPSGHSSKKAKSSGASSGSASSSSLSTKMRSVSRTPSEESADSLPPKPWTLDLLSETSRKYKARGRQLKHAGDKQMREYSADQQDGASKARLTKQEVIETAALQHIDAILHYVYAFWCDDQVRALNSRKADSGEGGGQQTGGAASSSGNGSSPVTLTATATQCVPSNWTTLFPFLEFSIKFVQRTGWTHLIGLCKLVEAMVRHLLLAHEQRLLNARMAKLNSQAQATLIPSASAGMGSGTGEGMDEDLMEDAPPTPGGPPDSQVGNESIGSEASARLYGSQRSKHGSGGSASEGAAKAAASAAAAAAAAHLKELGEVTESMARLTRDSERVSALFTEARSALSYTVLREHFPLTWAACIASDLDSPRSAPNVEPDESVGFGSEGRISLARFAWPIEYNSGVTHVVCFGRALVAELARSRKSIYVPAPVMAAAVESATTAS</sequence>
<feature type="compositionally biased region" description="Low complexity" evidence="1">
    <location>
        <begin position="212"/>
        <end position="221"/>
    </location>
</feature>
<feature type="region of interest" description="Disordered" evidence="1">
    <location>
        <begin position="1"/>
        <end position="96"/>
    </location>
</feature>
<feature type="region of interest" description="Disordered" evidence="1">
    <location>
        <begin position="711"/>
        <end position="748"/>
    </location>
</feature>
<feature type="compositionally biased region" description="Low complexity" evidence="1">
    <location>
        <begin position="60"/>
        <end position="69"/>
    </location>
</feature>
<feature type="region of interest" description="Disordered" evidence="1">
    <location>
        <begin position="369"/>
        <end position="568"/>
    </location>
</feature>